<dbReference type="PANTHER" id="PTHR34352:SF1">
    <property type="entry name" value="PROTEIN YHFA"/>
    <property type="match status" value="1"/>
</dbReference>
<dbReference type="EMBL" id="JPOS01000075">
    <property type="protein sequence ID" value="KGE86712.1"/>
    <property type="molecule type" value="Genomic_DNA"/>
</dbReference>
<sequence>MKVELTRLDDDFHLKAANEDGLTVETDGSPSIGGHNKALRPMQMLLASLGSCSAIDVIHLLRKQRQELRDIKVTVTGERDTTKTPSPFTAIHVHYTLYGNIADNKAERAVSMSMEKLCSVKIMLEKAAEITWSWEKAD</sequence>
<dbReference type="OrthoDB" id="9804010at2"/>
<reference evidence="1 2" key="1">
    <citation type="journal article" date="2014" name="Int. J. Syst. Evol. Microbiol.">
        <title>Phaeodactylibacter xiamenensis gen. nov., sp. nov., a member of the family Saprospiraceae isolated from the marine alga Phaeodactylum tricornutum.</title>
        <authorList>
            <person name="Chen Z.Jr."/>
            <person name="Lei X."/>
            <person name="Lai Q."/>
            <person name="Li Y."/>
            <person name="Zhang B."/>
            <person name="Zhang J."/>
            <person name="Zhang H."/>
            <person name="Yang L."/>
            <person name="Zheng W."/>
            <person name="Tian Y."/>
            <person name="Yu Z."/>
            <person name="Xu H.Jr."/>
            <person name="Zheng T."/>
        </authorList>
    </citation>
    <scope>NUCLEOTIDE SEQUENCE [LARGE SCALE GENOMIC DNA]</scope>
    <source>
        <strain evidence="1 2">KD52</strain>
    </source>
</reference>
<dbReference type="Gene3D" id="3.30.300.20">
    <property type="match status" value="1"/>
</dbReference>
<dbReference type="InterPro" id="IPR036102">
    <property type="entry name" value="OsmC/Ohrsf"/>
</dbReference>
<proteinExistence type="predicted"/>
<comment type="caution">
    <text evidence="1">The sequence shown here is derived from an EMBL/GenBank/DDBJ whole genome shotgun (WGS) entry which is preliminary data.</text>
</comment>
<dbReference type="InterPro" id="IPR015946">
    <property type="entry name" value="KH_dom-like_a/b"/>
</dbReference>
<dbReference type="PANTHER" id="PTHR34352">
    <property type="entry name" value="PROTEIN YHFA"/>
    <property type="match status" value="1"/>
</dbReference>
<organism evidence="1 2">
    <name type="scientific">Phaeodactylibacter xiamenensis</name>
    <dbReference type="NCBI Taxonomy" id="1524460"/>
    <lineage>
        <taxon>Bacteria</taxon>
        <taxon>Pseudomonadati</taxon>
        <taxon>Bacteroidota</taxon>
        <taxon>Saprospiria</taxon>
        <taxon>Saprospirales</taxon>
        <taxon>Haliscomenobacteraceae</taxon>
        <taxon>Phaeodactylibacter</taxon>
    </lineage>
</organism>
<dbReference type="RefSeq" id="WP_044224242.1">
    <property type="nucleotide sequence ID" value="NZ_JBKAGJ010000016.1"/>
</dbReference>
<gene>
    <name evidence="1" type="ORF">IX84_19745</name>
</gene>
<protein>
    <submittedName>
        <fullName evidence="1">Osmotically inducible protein OsmC</fullName>
    </submittedName>
</protein>
<dbReference type="AlphaFoldDB" id="A0A098S659"/>
<evidence type="ECO:0000313" key="1">
    <source>
        <dbReference type="EMBL" id="KGE86712.1"/>
    </source>
</evidence>
<dbReference type="Proteomes" id="UP000029736">
    <property type="component" value="Unassembled WGS sequence"/>
</dbReference>
<dbReference type="InterPro" id="IPR003718">
    <property type="entry name" value="OsmC/Ohr_fam"/>
</dbReference>
<dbReference type="STRING" id="1524460.IX84_19745"/>
<accession>A0A098S659</accession>
<evidence type="ECO:0000313" key="2">
    <source>
        <dbReference type="Proteomes" id="UP000029736"/>
    </source>
</evidence>
<keyword evidence="2" id="KW-1185">Reference proteome</keyword>
<dbReference type="Pfam" id="PF02566">
    <property type="entry name" value="OsmC"/>
    <property type="match status" value="1"/>
</dbReference>
<name>A0A098S659_9BACT</name>
<dbReference type="SUPFAM" id="SSF82784">
    <property type="entry name" value="OsmC-like"/>
    <property type="match status" value="1"/>
</dbReference>